<dbReference type="EMBL" id="LN890568">
    <property type="protein sequence ID" value="CUS23611.1"/>
    <property type="molecule type" value="Genomic_DNA"/>
</dbReference>
<organism evidence="1 2">
    <name type="scientific">Lachancea quebecensis</name>
    <dbReference type="NCBI Taxonomy" id="1654605"/>
    <lineage>
        <taxon>Eukaryota</taxon>
        <taxon>Fungi</taxon>
        <taxon>Dikarya</taxon>
        <taxon>Ascomycota</taxon>
        <taxon>Saccharomycotina</taxon>
        <taxon>Saccharomycetes</taxon>
        <taxon>Saccharomycetales</taxon>
        <taxon>Saccharomycetaceae</taxon>
        <taxon>Lachancea</taxon>
    </lineage>
</organism>
<evidence type="ECO:0000313" key="1">
    <source>
        <dbReference type="EMBL" id="CUS23611.1"/>
    </source>
</evidence>
<keyword evidence="2" id="KW-1185">Reference proteome</keyword>
<protein>
    <submittedName>
        <fullName evidence="1">LAQU0S11e00188g1_1</fullName>
    </submittedName>
</protein>
<name>A0A0P1KTP3_9SACH</name>
<dbReference type="Proteomes" id="UP000236544">
    <property type="component" value="Unassembled WGS sequence"/>
</dbReference>
<evidence type="ECO:0000313" key="2">
    <source>
        <dbReference type="Proteomes" id="UP000236544"/>
    </source>
</evidence>
<reference evidence="2" key="1">
    <citation type="submission" date="2015-10" db="EMBL/GenBank/DDBJ databases">
        <authorList>
            <person name="Devillers H."/>
        </authorList>
    </citation>
    <scope>NUCLEOTIDE SEQUENCE [LARGE SCALE GENOMIC DNA]</scope>
</reference>
<accession>A0A0P1KTP3</accession>
<proteinExistence type="predicted"/>
<dbReference type="AlphaFoldDB" id="A0A0P1KTP3"/>
<sequence>MERFDCGLSSSSASSPKIIVLLAFHGCPRAAMPCVCLRLLLHTCFERASLPSPVILEAGDAAGVLASLSFRRRSAADVRKWCGEARAEKRGSEAERLRFREIRAGRRTPGGGGRSRDESVQKSDRRVGVCAYVAFRDFVFRVRRCLGFEFRCV</sequence>
<gene>
    <name evidence="1" type="ORF">LAQU0_S11e00188g</name>
</gene>